<evidence type="ECO:0000256" key="1">
    <source>
        <dbReference type="SAM" id="SignalP"/>
    </source>
</evidence>
<dbReference type="AlphaFoldDB" id="A0A9J6GV23"/>
<dbReference type="OrthoDB" id="6134459at2759"/>
<comment type="caution">
    <text evidence="2">The sequence shown here is derived from an EMBL/GenBank/DDBJ whole genome shotgun (WGS) entry which is preliminary data.</text>
</comment>
<gene>
    <name evidence="2" type="ORF">HPB48_015141</name>
</gene>
<keyword evidence="1" id="KW-0732">Signal</keyword>
<accession>A0A9J6GV23</accession>
<proteinExistence type="predicted"/>
<name>A0A9J6GV23_HAELO</name>
<sequence>MNPLSLWVSWLIALEATAQLTPRAQGRGDRCKNLTLPWTVPREPFEDVPDSVFDTLMRCPERLHGCSEELVSCRRATYAATCSCAPNCQAYRDCCWSVPFSTLDSEVPASGCVEVYLDSSWKKFVHMVVGCLQSWPYDDIRDSCEQPQYFNDTFYLIPVTSVNQVTYR</sequence>
<evidence type="ECO:0000313" key="2">
    <source>
        <dbReference type="EMBL" id="KAH9379338.1"/>
    </source>
</evidence>
<dbReference type="Proteomes" id="UP000821853">
    <property type="component" value="Unassembled WGS sequence"/>
</dbReference>
<reference evidence="2 3" key="1">
    <citation type="journal article" date="2020" name="Cell">
        <title>Large-Scale Comparative Analyses of Tick Genomes Elucidate Their Genetic Diversity and Vector Capacities.</title>
        <authorList>
            <consortium name="Tick Genome and Microbiome Consortium (TIGMIC)"/>
            <person name="Jia N."/>
            <person name="Wang J."/>
            <person name="Shi W."/>
            <person name="Du L."/>
            <person name="Sun Y."/>
            <person name="Zhan W."/>
            <person name="Jiang J.F."/>
            <person name="Wang Q."/>
            <person name="Zhang B."/>
            <person name="Ji P."/>
            <person name="Bell-Sakyi L."/>
            <person name="Cui X.M."/>
            <person name="Yuan T.T."/>
            <person name="Jiang B.G."/>
            <person name="Yang W.F."/>
            <person name="Lam T.T."/>
            <person name="Chang Q.C."/>
            <person name="Ding S.J."/>
            <person name="Wang X.J."/>
            <person name="Zhu J.G."/>
            <person name="Ruan X.D."/>
            <person name="Zhao L."/>
            <person name="Wei J.T."/>
            <person name="Ye R.Z."/>
            <person name="Que T.C."/>
            <person name="Du C.H."/>
            <person name="Zhou Y.H."/>
            <person name="Cheng J.X."/>
            <person name="Dai P.F."/>
            <person name="Guo W.B."/>
            <person name="Han X.H."/>
            <person name="Huang E.J."/>
            <person name="Li L.F."/>
            <person name="Wei W."/>
            <person name="Gao Y.C."/>
            <person name="Liu J.Z."/>
            <person name="Shao H.Z."/>
            <person name="Wang X."/>
            <person name="Wang C.C."/>
            <person name="Yang T.C."/>
            <person name="Huo Q.B."/>
            <person name="Li W."/>
            <person name="Chen H.Y."/>
            <person name="Chen S.E."/>
            <person name="Zhou L.G."/>
            <person name="Ni X.B."/>
            <person name="Tian J.H."/>
            <person name="Sheng Y."/>
            <person name="Liu T."/>
            <person name="Pan Y.S."/>
            <person name="Xia L.Y."/>
            <person name="Li J."/>
            <person name="Zhao F."/>
            <person name="Cao W.C."/>
        </authorList>
    </citation>
    <scope>NUCLEOTIDE SEQUENCE [LARGE SCALE GENOMIC DNA]</scope>
    <source>
        <strain evidence="2">HaeL-2018</strain>
    </source>
</reference>
<organism evidence="2 3">
    <name type="scientific">Haemaphysalis longicornis</name>
    <name type="common">Bush tick</name>
    <dbReference type="NCBI Taxonomy" id="44386"/>
    <lineage>
        <taxon>Eukaryota</taxon>
        <taxon>Metazoa</taxon>
        <taxon>Ecdysozoa</taxon>
        <taxon>Arthropoda</taxon>
        <taxon>Chelicerata</taxon>
        <taxon>Arachnida</taxon>
        <taxon>Acari</taxon>
        <taxon>Parasitiformes</taxon>
        <taxon>Ixodida</taxon>
        <taxon>Ixodoidea</taxon>
        <taxon>Ixodidae</taxon>
        <taxon>Haemaphysalinae</taxon>
        <taxon>Haemaphysalis</taxon>
    </lineage>
</organism>
<protein>
    <submittedName>
        <fullName evidence="2">Uncharacterized protein</fullName>
    </submittedName>
</protein>
<feature type="chain" id="PRO_5039930700" evidence="1">
    <location>
        <begin position="19"/>
        <end position="168"/>
    </location>
</feature>
<keyword evidence="3" id="KW-1185">Reference proteome</keyword>
<dbReference type="VEuPathDB" id="VectorBase:HLOH_060450"/>
<feature type="signal peptide" evidence="1">
    <location>
        <begin position="1"/>
        <end position="18"/>
    </location>
</feature>
<evidence type="ECO:0000313" key="3">
    <source>
        <dbReference type="Proteomes" id="UP000821853"/>
    </source>
</evidence>
<dbReference type="EMBL" id="JABSTR010000009">
    <property type="protein sequence ID" value="KAH9379338.1"/>
    <property type="molecule type" value="Genomic_DNA"/>
</dbReference>